<dbReference type="AlphaFoldDB" id="A0A1H3KD60"/>
<evidence type="ECO:0000259" key="3">
    <source>
        <dbReference type="PROSITE" id="PS50966"/>
    </source>
</evidence>
<evidence type="ECO:0000256" key="1">
    <source>
        <dbReference type="PROSITE-ProRule" id="PRU00325"/>
    </source>
</evidence>
<dbReference type="InterPro" id="IPR007527">
    <property type="entry name" value="Znf_SWIM"/>
</dbReference>
<accession>A0A1H3KD60</accession>
<keyword evidence="1" id="KW-0479">Metal-binding</keyword>
<keyword evidence="1" id="KW-0862">Zinc</keyword>
<evidence type="ECO:0000313" key="4">
    <source>
        <dbReference type="EMBL" id="SDY50086.1"/>
    </source>
</evidence>
<dbReference type="GeneID" id="94691185"/>
<feature type="region of interest" description="Disordered" evidence="2">
    <location>
        <begin position="109"/>
        <end position="145"/>
    </location>
</feature>
<evidence type="ECO:0000313" key="5">
    <source>
        <dbReference type="Proteomes" id="UP000183417"/>
    </source>
</evidence>
<dbReference type="GO" id="GO:0008270">
    <property type="term" value="F:zinc ion binding"/>
    <property type="evidence" value="ECO:0007669"/>
    <property type="project" value="UniProtKB-KW"/>
</dbReference>
<evidence type="ECO:0000256" key="2">
    <source>
        <dbReference type="SAM" id="MobiDB-lite"/>
    </source>
</evidence>
<organism evidence="4 5">
    <name type="scientific">Delftia lacustris</name>
    <dbReference type="NCBI Taxonomy" id="558537"/>
    <lineage>
        <taxon>Bacteria</taxon>
        <taxon>Pseudomonadati</taxon>
        <taxon>Pseudomonadota</taxon>
        <taxon>Betaproteobacteria</taxon>
        <taxon>Burkholderiales</taxon>
        <taxon>Comamonadaceae</taxon>
        <taxon>Delftia</taxon>
    </lineage>
</organism>
<proteinExistence type="predicted"/>
<feature type="region of interest" description="Disordered" evidence="2">
    <location>
        <begin position="1"/>
        <end position="31"/>
    </location>
</feature>
<keyword evidence="1" id="KW-0863">Zinc-finger</keyword>
<gene>
    <name evidence="4" type="ORF">SAMN05421547_105132</name>
</gene>
<dbReference type="Proteomes" id="UP000183417">
    <property type="component" value="Unassembled WGS sequence"/>
</dbReference>
<name>A0A1H3KD60_9BURK</name>
<dbReference type="PROSITE" id="PS50966">
    <property type="entry name" value="ZF_SWIM"/>
    <property type="match status" value="1"/>
</dbReference>
<protein>
    <submittedName>
        <fullName evidence="4">SWIM zinc finger</fullName>
    </submittedName>
</protein>
<dbReference type="RefSeq" id="WP_016450773.1">
    <property type="nucleotide sequence ID" value="NZ_CP141274.1"/>
</dbReference>
<sequence>MSRVLGTESEVLALSPDASSSKAAKGLQSPAKWPTMGANDVAVWGECQGSGSKPYQTQVDLSGPSFKCSCPSRKFPCKHGLALMLMRAGGQVTEGGDPPAWVQTWLDSRQEKAEKKEAKAAAAAAEPPPDPEVAARQQARREDKRWDKVEAGLQELSLWMQDMVRAGLANQAGDSQMRQRWNTMAARMVDAQATGMAARIKDCRDLVDSHRDWPRDMLVQLGHWQLIIDAVRRRESLSPEVKADVMAALGWPMDKAEVQARGQLVEDEWLVAGLRMIEREGRLMERRVWLHGQRTGRMALVLDYAQGGRGFESAWVPGHRYGCALNFYPGHAPLRAIAANGNGPALPAEGASPLDTSAVGDVLQQMGRRIAANPLQATQPLCQDGLRLVPAQGQWFAAWPDAPGASAAAPGVSADGTAAPVQPVPVAIDDAEAWRLLALSGGAPMQLFGEWEPGPAVGRWRLLSAWQAREGESARQCIWQNQGEPV</sequence>
<reference evidence="4 5" key="1">
    <citation type="submission" date="2016-10" db="EMBL/GenBank/DDBJ databases">
        <authorList>
            <person name="de Groot N.N."/>
        </authorList>
    </citation>
    <scope>NUCLEOTIDE SEQUENCE [LARGE SCALE GENOMIC DNA]</scope>
    <source>
        <strain evidence="4 5">LMG 24775</strain>
    </source>
</reference>
<dbReference type="Pfam" id="PF04434">
    <property type="entry name" value="SWIM"/>
    <property type="match status" value="1"/>
</dbReference>
<dbReference type="EMBL" id="FNPE01000005">
    <property type="protein sequence ID" value="SDY50086.1"/>
    <property type="molecule type" value="Genomic_DNA"/>
</dbReference>
<feature type="domain" description="SWIM-type" evidence="3">
    <location>
        <begin position="55"/>
        <end position="88"/>
    </location>
</feature>
<feature type="compositionally biased region" description="Basic and acidic residues" evidence="2">
    <location>
        <begin position="109"/>
        <end position="119"/>
    </location>
</feature>